<comment type="caution">
    <text evidence="1">The sequence shown here is derived from an EMBL/GenBank/DDBJ whole genome shotgun (WGS) entry which is preliminary data.</text>
</comment>
<dbReference type="InterPro" id="IPR036188">
    <property type="entry name" value="FAD/NAD-bd_sf"/>
</dbReference>
<name>A0A0J9E3N2_9RHOB</name>
<evidence type="ECO:0000313" key="1">
    <source>
        <dbReference type="EMBL" id="KMW57405.1"/>
    </source>
</evidence>
<gene>
    <name evidence="1" type="ORF">AIOL_002368</name>
</gene>
<dbReference type="Gene3D" id="3.50.50.60">
    <property type="entry name" value="FAD/NAD(P)-binding domain"/>
    <property type="match status" value="1"/>
</dbReference>
<proteinExistence type="predicted"/>
<protein>
    <submittedName>
        <fullName evidence="1">Uncharacterized protein</fullName>
    </submittedName>
</protein>
<dbReference type="PATRIC" id="fig|1675527.3.peg.2482"/>
<reference evidence="1 2" key="1">
    <citation type="submission" date="2015-06" db="EMBL/GenBank/DDBJ databases">
        <title>Draft genome sequence of an Alphaproteobacteria species associated to the Mediterranean sponge Oscarella lobularis.</title>
        <authorList>
            <person name="Jourda C."/>
            <person name="Santini S."/>
            <person name="Claverie J.-M."/>
        </authorList>
    </citation>
    <scope>NUCLEOTIDE SEQUENCE [LARGE SCALE GENOMIC DNA]</scope>
    <source>
        <strain evidence="1">IGS</strain>
    </source>
</reference>
<dbReference type="STRING" id="1675527.AIOL_002368"/>
<dbReference type="AlphaFoldDB" id="A0A0J9E3N2"/>
<dbReference type="EMBL" id="LFTY01000002">
    <property type="protein sequence ID" value="KMW57405.1"/>
    <property type="molecule type" value="Genomic_DNA"/>
</dbReference>
<keyword evidence="2" id="KW-1185">Reference proteome</keyword>
<sequence>MNGHRAHSHIFLPRLEVELRKINPAILDRFAKHALQFTPGSKRLTGDVPQECRRLFATRWQTDSALLELFGETVGLAKTQTQIQGAALKAGSIRQLDLQDNAPLSVQEDTLVIDAMGGNSPLMSDLLVQTGAGVDQPSNVVYVTQFFRLDQPSSKGLPDPLIECGHDFGALYMTLYPAQGGWFSLTLAIHAEHRDLVRKFREPDAFLELANSHPKARVWLSRARAVGPNRMFIKPRNRWNVGVLTADGTPKNYVPVGDALTSMNPTLGANCSFSATHIRIARDLVRDRVADFPSAYAALVTKEQYAFFEGAIAANAPPKPFVAYKDARQSRWDKRLNRTLRKLRGRDKPGIQNLLKETSSLNS</sequence>
<dbReference type="Proteomes" id="UP000037178">
    <property type="component" value="Unassembled WGS sequence"/>
</dbReference>
<accession>A0A0J9E3N2</accession>
<evidence type="ECO:0000313" key="2">
    <source>
        <dbReference type="Proteomes" id="UP000037178"/>
    </source>
</evidence>
<organism evidence="1 2">
    <name type="scientific">Candidatus Rhodobacter oscarellae</name>
    <dbReference type="NCBI Taxonomy" id="1675527"/>
    <lineage>
        <taxon>Bacteria</taxon>
        <taxon>Pseudomonadati</taxon>
        <taxon>Pseudomonadota</taxon>
        <taxon>Alphaproteobacteria</taxon>
        <taxon>Rhodobacterales</taxon>
        <taxon>Rhodobacter group</taxon>
        <taxon>Rhodobacter</taxon>
    </lineage>
</organism>